<dbReference type="PANTHER" id="PTHR13504">
    <property type="entry name" value="FIDO DOMAIN-CONTAINING PROTEIN DDB_G0283145"/>
    <property type="match status" value="1"/>
</dbReference>
<dbReference type="SUPFAM" id="SSF140931">
    <property type="entry name" value="Fic-like"/>
    <property type="match status" value="1"/>
</dbReference>
<keyword evidence="5" id="KW-1185">Reference proteome</keyword>
<gene>
    <name evidence="4" type="ORF">ATK74_1710</name>
</gene>
<dbReference type="RefSeq" id="WP_098460608.1">
    <property type="nucleotide sequence ID" value="NZ_PDJC01000001.1"/>
</dbReference>
<dbReference type="PANTHER" id="PTHR13504:SF38">
    <property type="entry name" value="FIDO DOMAIN-CONTAINING PROTEIN"/>
    <property type="match status" value="1"/>
</dbReference>
<accession>A0A2A9CS04</accession>
<evidence type="ECO:0000313" key="4">
    <source>
        <dbReference type="EMBL" id="PFG17148.1"/>
    </source>
</evidence>
<reference evidence="4 5" key="1">
    <citation type="submission" date="2017-10" db="EMBL/GenBank/DDBJ databases">
        <title>Sequencing the genomes of 1000 actinobacteria strains.</title>
        <authorList>
            <person name="Klenk H.-P."/>
        </authorList>
    </citation>
    <scope>NUCLEOTIDE SEQUENCE [LARGE SCALE GENOMIC DNA]</scope>
    <source>
        <strain evidence="4 5">DSM 15597</strain>
    </source>
</reference>
<dbReference type="Gene3D" id="1.10.3290.10">
    <property type="entry name" value="Fido-like domain"/>
    <property type="match status" value="1"/>
</dbReference>
<dbReference type="Proteomes" id="UP000226079">
    <property type="component" value="Unassembled WGS sequence"/>
</dbReference>
<protein>
    <submittedName>
        <fullName evidence="4">Fic family protein</fullName>
    </submittedName>
</protein>
<evidence type="ECO:0000259" key="3">
    <source>
        <dbReference type="PROSITE" id="PS51459"/>
    </source>
</evidence>
<evidence type="ECO:0000256" key="1">
    <source>
        <dbReference type="PIRSR" id="PIRSR640198-1"/>
    </source>
</evidence>
<feature type="domain" description="Fido" evidence="3">
    <location>
        <begin position="106"/>
        <end position="258"/>
    </location>
</feature>
<dbReference type="InterPro" id="IPR040198">
    <property type="entry name" value="Fido_containing"/>
</dbReference>
<keyword evidence="2" id="KW-0547">Nucleotide-binding</keyword>
<feature type="binding site" evidence="2">
    <location>
        <begin position="193"/>
        <end position="200"/>
    </location>
    <ligand>
        <name>ATP</name>
        <dbReference type="ChEBI" id="CHEBI:30616"/>
    </ligand>
</feature>
<dbReference type="InterPro" id="IPR003812">
    <property type="entry name" value="Fido"/>
</dbReference>
<organism evidence="4 5">
    <name type="scientific">Propionicimonas paludicola</name>
    <dbReference type="NCBI Taxonomy" id="185243"/>
    <lineage>
        <taxon>Bacteria</taxon>
        <taxon>Bacillati</taxon>
        <taxon>Actinomycetota</taxon>
        <taxon>Actinomycetes</taxon>
        <taxon>Propionibacteriales</taxon>
        <taxon>Nocardioidaceae</taxon>
        <taxon>Propionicimonas</taxon>
    </lineage>
</organism>
<feature type="active site" evidence="1">
    <location>
        <position position="189"/>
    </location>
</feature>
<name>A0A2A9CS04_9ACTN</name>
<dbReference type="EMBL" id="PDJC01000001">
    <property type="protein sequence ID" value="PFG17148.1"/>
    <property type="molecule type" value="Genomic_DNA"/>
</dbReference>
<dbReference type="PROSITE" id="PS51459">
    <property type="entry name" value="FIDO"/>
    <property type="match status" value="1"/>
</dbReference>
<dbReference type="InterPro" id="IPR036597">
    <property type="entry name" value="Fido-like_dom_sf"/>
</dbReference>
<evidence type="ECO:0000313" key="5">
    <source>
        <dbReference type="Proteomes" id="UP000226079"/>
    </source>
</evidence>
<keyword evidence="2" id="KW-0067">ATP-binding</keyword>
<sequence>MLYRSAKLDERELAVLAEIEDLRVRLRFVLNEPHRWTGSLRRLSFARNIQGSNSIEGYDARLDDVAAVALGEEPLDSSTETRMALEGYRNAMTYVLQRADDQDFECSVSLLKSLHFMMTGYSLLNRPGRWRAGSIYVQREQTQEIMHEGADVDHVPGLMAELAAYVNDCADDELLVKAAMAHLNLVMIHPFRDGNGRMARCLQSLVLARNGILSPVFMSIEEYLGRNSQAYYDVLAQVGGGHWAPERSTTAWVRFTLTAHLRQASTLRRRVDDAERMWMGIERLVGAREERQLAALNDAAMGLRLRRATYLKIAAESGSTITEQTAGRDLKALVDAGYLEPHGEKRGRFYVATPTLREVWLGVRGSRAVRDDADPFAG</sequence>
<dbReference type="Pfam" id="PF02661">
    <property type="entry name" value="Fic"/>
    <property type="match status" value="1"/>
</dbReference>
<proteinExistence type="predicted"/>
<dbReference type="AlphaFoldDB" id="A0A2A9CS04"/>
<feature type="binding site" evidence="2">
    <location>
        <begin position="231"/>
        <end position="232"/>
    </location>
    <ligand>
        <name>ATP</name>
        <dbReference type="ChEBI" id="CHEBI:30616"/>
    </ligand>
</feature>
<dbReference type="GO" id="GO:0005524">
    <property type="term" value="F:ATP binding"/>
    <property type="evidence" value="ECO:0007669"/>
    <property type="project" value="UniProtKB-KW"/>
</dbReference>
<dbReference type="OrthoDB" id="9813719at2"/>
<comment type="caution">
    <text evidence="4">The sequence shown here is derived from an EMBL/GenBank/DDBJ whole genome shotgun (WGS) entry which is preliminary data.</text>
</comment>
<evidence type="ECO:0000256" key="2">
    <source>
        <dbReference type="PIRSR" id="PIRSR640198-2"/>
    </source>
</evidence>